<dbReference type="InterPro" id="IPR050585">
    <property type="entry name" value="Xaa-Pro_dipeptidyl-ppase/CocE"/>
</dbReference>
<evidence type="ECO:0000259" key="1">
    <source>
        <dbReference type="Pfam" id="PF00326"/>
    </source>
</evidence>
<dbReference type="Pfam" id="PF00326">
    <property type="entry name" value="Peptidase_S9"/>
    <property type="match status" value="1"/>
</dbReference>
<organism evidence="2 3">
    <name type="scientific">Ameyamaea chiangmaiensis</name>
    <dbReference type="NCBI Taxonomy" id="442969"/>
    <lineage>
        <taxon>Bacteria</taxon>
        <taxon>Pseudomonadati</taxon>
        <taxon>Pseudomonadota</taxon>
        <taxon>Alphaproteobacteria</taxon>
        <taxon>Acetobacterales</taxon>
        <taxon>Acetobacteraceae</taxon>
        <taxon>Ameyamaea</taxon>
    </lineage>
</organism>
<dbReference type="AlphaFoldDB" id="A0A850PBP3"/>
<dbReference type="RefSeq" id="WP_176612708.1">
    <property type="nucleotide sequence ID" value="NZ_JABXXR010000015.1"/>
</dbReference>
<dbReference type="InterPro" id="IPR029058">
    <property type="entry name" value="AB_hydrolase_fold"/>
</dbReference>
<keyword evidence="3" id="KW-1185">Reference proteome</keyword>
<accession>A0A850PBP3</accession>
<proteinExistence type="predicted"/>
<dbReference type="SUPFAM" id="SSF53474">
    <property type="entry name" value="alpha/beta-Hydrolases"/>
    <property type="match status" value="1"/>
</dbReference>
<reference evidence="2 3" key="1">
    <citation type="submission" date="2020-06" db="EMBL/GenBank/DDBJ databases">
        <title>Description of novel acetic acid bacteria.</title>
        <authorList>
            <person name="Sombolestani A."/>
        </authorList>
    </citation>
    <scope>NUCLEOTIDE SEQUENCE [LARGE SCALE GENOMIC DNA]</scope>
    <source>
        <strain evidence="2 3">LMG 27010</strain>
    </source>
</reference>
<gene>
    <name evidence="2" type="ORF">HUK82_03980</name>
</gene>
<evidence type="ECO:0000313" key="2">
    <source>
        <dbReference type="EMBL" id="NVN39726.1"/>
    </source>
</evidence>
<sequence length="656" mass="69691">MSAPPFPAPRNRTPTPCGTWRSSVTADMVAGRGARLADLRVDGGDVLWLESRPSENGRTTALRWREGTMVSELTPQPFDIGTRVHEYGGGAYAVRDGVVVASNRSDGFLWVFAPGAAPRVLCAVDGLRFADLVFLPDGTTVLAIREDHRSPGEPRAAIVAFSLTDTSDAAANPGQVLIEGPDFLAAPRPDPAGRSLAWVAWNHPSMPWERTTLMRARLTRDDAGRLSLDQPVSVAEDGSTIAPVWDGERLIACSDAGGWWTPVAYDARAHALTSLEAEIGGPAWQFGETWVAPLGEGRYLALAIEAGVARCVLIDRDGVSRDVRLGHPAGCPLPLGDGSGRFAWIDAPPDALPAVAIGRPDAPITRLTTSADDNALDPEAVARAVPIRFEGPAGEAYALFYPPTSPDACVPEGEKPPLVVMIHGGPTARADTALSFKVQWWTSRGFAVVDVNYAGSTGFGRRFRQALDGQWGERDVADCIAACRDLVSRGWVDPARIVIRGSSAGGLTVLNALAAPGSPFAAGTSLYGVTDLSLLARDTHKFEARYLDTLVGPWPEARATYEARSPCHHPEAIGSPVLFLHGQEDLVVPIAQAHAMAAGLRRHGVAAAMVAFAGERHGFRSGATLRTVFETELAFYGAVLGFTPPGVAEVPIPFLP</sequence>
<dbReference type="Proteomes" id="UP000585665">
    <property type="component" value="Unassembled WGS sequence"/>
</dbReference>
<dbReference type="EMBL" id="JABXXR010000015">
    <property type="protein sequence ID" value="NVN39726.1"/>
    <property type="molecule type" value="Genomic_DNA"/>
</dbReference>
<dbReference type="PANTHER" id="PTHR43056:SF5">
    <property type="entry name" value="PEPTIDASE S9 PROLYL OLIGOPEPTIDASE CATALYTIC DOMAIN-CONTAINING PROTEIN"/>
    <property type="match status" value="1"/>
</dbReference>
<dbReference type="SUPFAM" id="SSF69322">
    <property type="entry name" value="Tricorn protease domain 2"/>
    <property type="match status" value="1"/>
</dbReference>
<dbReference type="InterPro" id="IPR001375">
    <property type="entry name" value="Peptidase_S9_cat"/>
</dbReference>
<evidence type="ECO:0000313" key="3">
    <source>
        <dbReference type="Proteomes" id="UP000585665"/>
    </source>
</evidence>
<dbReference type="PANTHER" id="PTHR43056">
    <property type="entry name" value="PEPTIDASE S9 PROLYL OLIGOPEPTIDASE"/>
    <property type="match status" value="1"/>
</dbReference>
<dbReference type="GO" id="GO:0008236">
    <property type="term" value="F:serine-type peptidase activity"/>
    <property type="evidence" value="ECO:0007669"/>
    <property type="project" value="InterPro"/>
</dbReference>
<protein>
    <submittedName>
        <fullName evidence="2">S9 family peptidase</fullName>
    </submittedName>
</protein>
<dbReference type="GO" id="GO:0006508">
    <property type="term" value="P:proteolysis"/>
    <property type="evidence" value="ECO:0007669"/>
    <property type="project" value="InterPro"/>
</dbReference>
<comment type="caution">
    <text evidence="2">The sequence shown here is derived from an EMBL/GenBank/DDBJ whole genome shotgun (WGS) entry which is preliminary data.</text>
</comment>
<name>A0A850PBP3_9PROT</name>
<dbReference type="Gene3D" id="3.40.50.1820">
    <property type="entry name" value="alpha/beta hydrolase"/>
    <property type="match status" value="1"/>
</dbReference>
<feature type="domain" description="Peptidase S9 prolyl oligopeptidase catalytic" evidence="1">
    <location>
        <begin position="434"/>
        <end position="641"/>
    </location>
</feature>